<sequence>MGKKQVVNAKKEAGNARKEASANAKNAKAQAAKAAQEDEDWKKGSKSNAKKEDEEQKKAEAARKKAEREAILKAEEAELSKKKPTTKEKLIPTKTFKIRETVEKDDSYGASGIDSALDLLDLTVKDGSNVKLDRHPERRQKAAYAAFEERRLPELKAENPSLRLTQLKELLFKEWQKSPDNPMNQAHLEYDTKKSDAKEFISTAREAELERFRNK</sequence>
<dbReference type="PANTHER" id="PTHR21680:SF0">
    <property type="entry name" value="COILED-COIL DOMAIN-CONTAINING PROTEIN 124"/>
    <property type="match status" value="1"/>
</dbReference>
<feature type="compositionally biased region" description="Basic and acidic residues" evidence="3">
    <location>
        <begin position="9"/>
        <end position="20"/>
    </location>
</feature>
<organism evidence="6 7">
    <name type="scientific">Boothiomyces macroporosus</name>
    <dbReference type="NCBI Taxonomy" id="261099"/>
    <lineage>
        <taxon>Eukaryota</taxon>
        <taxon>Fungi</taxon>
        <taxon>Fungi incertae sedis</taxon>
        <taxon>Chytridiomycota</taxon>
        <taxon>Chytridiomycota incertae sedis</taxon>
        <taxon>Chytridiomycetes</taxon>
        <taxon>Rhizophydiales</taxon>
        <taxon>Terramycetaceae</taxon>
        <taxon>Boothiomyces</taxon>
    </lineage>
</organism>
<dbReference type="Proteomes" id="UP001210925">
    <property type="component" value="Unassembled WGS sequence"/>
</dbReference>
<gene>
    <name evidence="6" type="ORF">HK103_001801</name>
</gene>
<feature type="compositionally biased region" description="Basic and acidic residues" evidence="3">
    <location>
        <begin position="49"/>
        <end position="68"/>
    </location>
</feature>
<dbReference type="GO" id="GO:0005634">
    <property type="term" value="C:nucleus"/>
    <property type="evidence" value="ECO:0007669"/>
    <property type="project" value="TreeGrafter"/>
</dbReference>
<dbReference type="InterPro" id="IPR054414">
    <property type="entry name" value="Ccdc124/Oxs1_C"/>
</dbReference>
<evidence type="ECO:0000259" key="4">
    <source>
        <dbReference type="Pfam" id="PF06244"/>
    </source>
</evidence>
<keyword evidence="7" id="KW-1185">Reference proteome</keyword>
<dbReference type="Pfam" id="PF22048">
    <property type="entry name" value="LSO1_2-like"/>
    <property type="match status" value="1"/>
</dbReference>
<evidence type="ECO:0000256" key="3">
    <source>
        <dbReference type="SAM" id="MobiDB-lite"/>
    </source>
</evidence>
<evidence type="ECO:0000313" key="7">
    <source>
        <dbReference type="Proteomes" id="UP001210925"/>
    </source>
</evidence>
<evidence type="ECO:0000313" key="6">
    <source>
        <dbReference type="EMBL" id="KAJ3252148.1"/>
    </source>
</evidence>
<comment type="caution">
    <text evidence="6">The sequence shown here is derived from an EMBL/GenBank/DDBJ whole genome shotgun (WGS) entry which is preliminary data.</text>
</comment>
<dbReference type="Pfam" id="PF06244">
    <property type="entry name" value="Ccdc124"/>
    <property type="match status" value="1"/>
</dbReference>
<accession>A0AAD5UAF6</accession>
<dbReference type="AlphaFoldDB" id="A0AAD5UAF6"/>
<feature type="domain" description="Coiled-coil" evidence="4">
    <location>
        <begin position="102"/>
        <end position="185"/>
    </location>
</feature>
<proteinExistence type="inferred from homology"/>
<dbReference type="GO" id="GO:0003713">
    <property type="term" value="F:transcription coactivator activity"/>
    <property type="evidence" value="ECO:0007669"/>
    <property type="project" value="TreeGrafter"/>
</dbReference>
<feature type="domain" description="LSO1/LSO2" evidence="5">
    <location>
        <begin position="9"/>
        <end position="76"/>
    </location>
</feature>
<name>A0AAD5UAF6_9FUNG</name>
<feature type="compositionally biased region" description="Low complexity" evidence="3">
    <location>
        <begin position="21"/>
        <end position="34"/>
    </location>
</feature>
<evidence type="ECO:0008006" key="8">
    <source>
        <dbReference type="Google" id="ProtNLM"/>
    </source>
</evidence>
<dbReference type="EMBL" id="JADGKB010000152">
    <property type="protein sequence ID" value="KAJ3252148.1"/>
    <property type="molecule type" value="Genomic_DNA"/>
</dbReference>
<protein>
    <recommendedName>
        <fullName evidence="8">HMG box domain-containing protein</fullName>
    </recommendedName>
</protein>
<dbReference type="GO" id="GO:0006366">
    <property type="term" value="P:transcription by RNA polymerase II"/>
    <property type="evidence" value="ECO:0007669"/>
    <property type="project" value="TreeGrafter"/>
</dbReference>
<evidence type="ECO:0000259" key="5">
    <source>
        <dbReference type="Pfam" id="PF22048"/>
    </source>
</evidence>
<feature type="region of interest" description="Disordered" evidence="3">
    <location>
        <begin position="1"/>
        <end position="68"/>
    </location>
</feature>
<dbReference type="InterPro" id="IPR054413">
    <property type="entry name" value="LSO1/2"/>
</dbReference>
<dbReference type="InterPro" id="IPR010422">
    <property type="entry name" value="Ccdc124/Oxs1"/>
</dbReference>
<reference evidence="6" key="1">
    <citation type="submission" date="2020-05" db="EMBL/GenBank/DDBJ databases">
        <title>Phylogenomic resolution of chytrid fungi.</title>
        <authorList>
            <person name="Stajich J.E."/>
            <person name="Amses K."/>
            <person name="Simmons R."/>
            <person name="Seto K."/>
            <person name="Myers J."/>
            <person name="Bonds A."/>
            <person name="Quandt C.A."/>
            <person name="Barry K."/>
            <person name="Liu P."/>
            <person name="Grigoriev I."/>
            <person name="Longcore J.E."/>
            <person name="James T.Y."/>
        </authorList>
    </citation>
    <scope>NUCLEOTIDE SEQUENCE</scope>
    <source>
        <strain evidence="6">PLAUS21</strain>
    </source>
</reference>
<dbReference type="PANTHER" id="PTHR21680">
    <property type="entry name" value="COILED-COIL DOMAIN-CONTAINING PROTEIN 124"/>
    <property type="match status" value="1"/>
</dbReference>
<evidence type="ECO:0000256" key="1">
    <source>
        <dbReference type="ARBA" id="ARBA00008296"/>
    </source>
</evidence>
<evidence type="ECO:0000256" key="2">
    <source>
        <dbReference type="ARBA" id="ARBA00023054"/>
    </source>
</evidence>
<keyword evidence="2" id="KW-0175">Coiled coil</keyword>
<comment type="similarity">
    <text evidence="1">Belongs to the CCDC124 family.</text>
</comment>